<dbReference type="Pfam" id="PF01263">
    <property type="entry name" value="Aldose_epim"/>
    <property type="match status" value="1"/>
</dbReference>
<dbReference type="GO" id="GO:0004034">
    <property type="term" value="F:aldose 1-epimerase activity"/>
    <property type="evidence" value="ECO:0007669"/>
    <property type="project" value="UniProtKB-EC"/>
</dbReference>
<evidence type="ECO:0000256" key="5">
    <source>
        <dbReference type="ARBA" id="ARBA00014165"/>
    </source>
</evidence>
<dbReference type="EC" id="5.1.3.3" evidence="4 8"/>
<dbReference type="UniPathway" id="UPA00242"/>
<evidence type="ECO:0000313" key="12">
    <source>
        <dbReference type="EMBL" id="MBB5225452.1"/>
    </source>
</evidence>
<dbReference type="PANTHER" id="PTHR10091">
    <property type="entry name" value="ALDOSE-1-EPIMERASE"/>
    <property type="match status" value="1"/>
</dbReference>
<dbReference type="GO" id="GO:0006006">
    <property type="term" value="P:glucose metabolic process"/>
    <property type="evidence" value="ECO:0007669"/>
    <property type="project" value="TreeGrafter"/>
</dbReference>
<dbReference type="PIRSF" id="PIRSF005096">
    <property type="entry name" value="GALM"/>
    <property type="match status" value="1"/>
</dbReference>
<dbReference type="NCBIfam" id="NF008277">
    <property type="entry name" value="PRK11055.1"/>
    <property type="match status" value="1"/>
</dbReference>
<dbReference type="GO" id="GO:0030246">
    <property type="term" value="F:carbohydrate binding"/>
    <property type="evidence" value="ECO:0007669"/>
    <property type="project" value="InterPro"/>
</dbReference>
<dbReference type="InterPro" id="IPR018052">
    <property type="entry name" value="Ald1_epimerase_CS"/>
</dbReference>
<evidence type="ECO:0000256" key="10">
    <source>
        <dbReference type="PIRSR" id="PIRSR005096-2"/>
    </source>
</evidence>
<dbReference type="GO" id="GO:0033499">
    <property type="term" value="P:galactose catabolic process via UDP-galactose, Leloir pathway"/>
    <property type="evidence" value="ECO:0007669"/>
    <property type="project" value="TreeGrafter"/>
</dbReference>
<dbReference type="PANTHER" id="PTHR10091:SF0">
    <property type="entry name" value="GALACTOSE MUTAROTASE"/>
    <property type="match status" value="1"/>
</dbReference>
<comment type="catalytic activity">
    <reaction evidence="1 8">
        <text>alpha-D-glucose = beta-D-glucose</text>
        <dbReference type="Rhea" id="RHEA:10264"/>
        <dbReference type="ChEBI" id="CHEBI:15903"/>
        <dbReference type="ChEBI" id="CHEBI:17925"/>
        <dbReference type="EC" id="5.1.3.3"/>
    </reaction>
</comment>
<name>A0A7W8LLG4_9SPIR</name>
<dbReference type="InterPro" id="IPR011013">
    <property type="entry name" value="Gal_mutarotase_sf_dom"/>
</dbReference>
<dbReference type="InterPro" id="IPR008183">
    <property type="entry name" value="Aldose_1/G6P_1-epimerase"/>
</dbReference>
<evidence type="ECO:0000256" key="7">
    <source>
        <dbReference type="ARBA" id="ARBA00023277"/>
    </source>
</evidence>
<dbReference type="PROSITE" id="PS00545">
    <property type="entry name" value="ALDOSE_1_EPIMERASE"/>
    <property type="match status" value="1"/>
</dbReference>
<dbReference type="Proteomes" id="UP000518887">
    <property type="component" value="Unassembled WGS sequence"/>
</dbReference>
<evidence type="ECO:0000256" key="2">
    <source>
        <dbReference type="ARBA" id="ARBA00005028"/>
    </source>
</evidence>
<evidence type="ECO:0000313" key="13">
    <source>
        <dbReference type="Proteomes" id="UP000518887"/>
    </source>
</evidence>
<comment type="caution">
    <text evidence="12">The sequence shown here is derived from an EMBL/GenBank/DDBJ whole genome shotgun (WGS) entry which is preliminary data.</text>
</comment>
<comment type="pathway">
    <text evidence="2 8">Carbohydrate metabolism; hexose metabolism.</text>
</comment>
<feature type="active site" description="Proton donor" evidence="9">
    <location>
        <position position="173"/>
    </location>
</feature>
<dbReference type="InterPro" id="IPR047215">
    <property type="entry name" value="Galactose_mutarotase-like"/>
</dbReference>
<evidence type="ECO:0000256" key="1">
    <source>
        <dbReference type="ARBA" id="ARBA00001614"/>
    </source>
</evidence>
<gene>
    <name evidence="12" type="ORF">HNP76_000796</name>
</gene>
<evidence type="ECO:0000256" key="8">
    <source>
        <dbReference type="PIRNR" id="PIRNR005096"/>
    </source>
</evidence>
<feature type="binding site" evidence="10">
    <location>
        <position position="240"/>
    </location>
    <ligand>
        <name>beta-D-galactose</name>
        <dbReference type="ChEBI" id="CHEBI:27667"/>
    </ligand>
</feature>
<dbReference type="Gene3D" id="2.70.98.10">
    <property type="match status" value="1"/>
</dbReference>
<accession>A0A7W8LLG4</accession>
<organism evidence="12 13">
    <name type="scientific">Treponema ruminis</name>
    <dbReference type="NCBI Taxonomy" id="744515"/>
    <lineage>
        <taxon>Bacteria</taxon>
        <taxon>Pseudomonadati</taxon>
        <taxon>Spirochaetota</taxon>
        <taxon>Spirochaetia</taxon>
        <taxon>Spirochaetales</taxon>
        <taxon>Treponemataceae</taxon>
        <taxon>Treponema</taxon>
    </lineage>
</organism>
<dbReference type="AlphaFoldDB" id="A0A7W8LLG4"/>
<dbReference type="RefSeq" id="WP_184657739.1">
    <property type="nucleotide sequence ID" value="NZ_CP031518.1"/>
</dbReference>
<dbReference type="InterPro" id="IPR015443">
    <property type="entry name" value="Aldose_1-epimerase"/>
</dbReference>
<evidence type="ECO:0000256" key="3">
    <source>
        <dbReference type="ARBA" id="ARBA00006206"/>
    </source>
</evidence>
<comment type="similarity">
    <text evidence="3 8">Belongs to the aldose epimerase family.</text>
</comment>
<reference evidence="12 13" key="1">
    <citation type="submission" date="2020-08" db="EMBL/GenBank/DDBJ databases">
        <title>Genomic Encyclopedia of Type Strains, Phase IV (KMG-IV): sequencing the most valuable type-strain genomes for metagenomic binning, comparative biology and taxonomic classification.</title>
        <authorList>
            <person name="Goeker M."/>
        </authorList>
    </citation>
    <scope>NUCLEOTIDE SEQUENCE [LARGE SCALE GENOMIC DNA]</scope>
    <source>
        <strain evidence="12 13">DSM 103462</strain>
    </source>
</reference>
<dbReference type="SUPFAM" id="SSF74650">
    <property type="entry name" value="Galactose mutarotase-like"/>
    <property type="match status" value="1"/>
</dbReference>
<evidence type="ECO:0000256" key="9">
    <source>
        <dbReference type="PIRSR" id="PIRSR005096-1"/>
    </source>
</evidence>
<dbReference type="InterPro" id="IPR014718">
    <property type="entry name" value="GH-type_carb-bd"/>
</dbReference>
<feature type="binding site" evidence="11">
    <location>
        <begin position="73"/>
        <end position="74"/>
    </location>
    <ligand>
        <name>beta-D-galactose</name>
        <dbReference type="ChEBI" id="CHEBI:27667"/>
    </ligand>
</feature>
<dbReference type="EMBL" id="JACHFQ010000002">
    <property type="protein sequence ID" value="MBB5225452.1"/>
    <property type="molecule type" value="Genomic_DNA"/>
</dbReference>
<evidence type="ECO:0000256" key="4">
    <source>
        <dbReference type="ARBA" id="ARBA00013185"/>
    </source>
</evidence>
<dbReference type="CDD" id="cd09019">
    <property type="entry name" value="galactose_mutarotase_like"/>
    <property type="match status" value="1"/>
</dbReference>
<keyword evidence="13" id="KW-1185">Reference proteome</keyword>
<sequence>MTEVKKLDDEITAFTVSNGKVSFTAIEWGCTITNLYVPAKDGSKVDILLGFDTLDQWKKGTEAHNAIVGRFANRIRGAKFSLEGKTYTLDKNDGENCLHGGNTRYEKQLWKGEKYSDSEGEGVKFTRTSPDGEQGFPGNVELSVIYKLNDKNELIWEYSATSDKATPLNLTNHAYFNLNGKGSVEGHHLQLDCKSILETAADSAPTGKILDVAGTVFDFTSEKLVGKDCDKVEPLKNGYDQCFITGGNETGLVRFGKIWSDESGISMEMFTNQAGVHVYTANYIGGKIGKGGVTHKPHDGICFETERFPNAINEPSFPTCVLNPGEKYFHKTIFKF</sequence>
<keyword evidence="7 8" id="KW-0119">Carbohydrate metabolism</keyword>
<evidence type="ECO:0000256" key="6">
    <source>
        <dbReference type="ARBA" id="ARBA00023235"/>
    </source>
</evidence>
<evidence type="ECO:0000256" key="11">
    <source>
        <dbReference type="PIRSR" id="PIRSR005096-3"/>
    </source>
</evidence>
<proteinExistence type="inferred from homology"/>
<keyword evidence="6 8" id="KW-0413">Isomerase</keyword>
<feature type="binding site" evidence="11">
    <location>
        <begin position="173"/>
        <end position="175"/>
    </location>
    <ligand>
        <name>beta-D-galactose</name>
        <dbReference type="ChEBI" id="CHEBI:27667"/>
    </ligand>
</feature>
<feature type="active site" description="Proton acceptor" evidence="9">
    <location>
        <position position="304"/>
    </location>
</feature>
<protein>
    <recommendedName>
        <fullName evidence="5 8">Aldose 1-epimerase</fullName>
        <ecNumber evidence="4 8">5.1.3.3</ecNumber>
    </recommendedName>
</protein>